<name>A0A2I0WAY4_9ASPA</name>
<keyword evidence="2" id="KW-1185">Reference proteome</keyword>
<evidence type="ECO:0000313" key="2">
    <source>
        <dbReference type="Proteomes" id="UP000233837"/>
    </source>
</evidence>
<gene>
    <name evidence="1" type="ORF">MA16_Dca017133</name>
</gene>
<protein>
    <submittedName>
        <fullName evidence="1">Uncharacterized protein</fullName>
    </submittedName>
</protein>
<reference evidence="1 2" key="1">
    <citation type="journal article" date="2016" name="Sci. Rep.">
        <title>The Dendrobium catenatum Lindl. genome sequence provides insights into polysaccharide synthase, floral development and adaptive evolution.</title>
        <authorList>
            <person name="Zhang G.Q."/>
            <person name="Xu Q."/>
            <person name="Bian C."/>
            <person name="Tsai W.C."/>
            <person name="Yeh C.M."/>
            <person name="Liu K.W."/>
            <person name="Yoshida K."/>
            <person name="Zhang L.S."/>
            <person name="Chang S.B."/>
            <person name="Chen F."/>
            <person name="Shi Y."/>
            <person name="Su Y.Y."/>
            <person name="Zhang Y.Q."/>
            <person name="Chen L.J."/>
            <person name="Yin Y."/>
            <person name="Lin M."/>
            <person name="Huang H."/>
            <person name="Deng H."/>
            <person name="Wang Z.W."/>
            <person name="Zhu S.L."/>
            <person name="Zhao X."/>
            <person name="Deng C."/>
            <person name="Niu S.C."/>
            <person name="Huang J."/>
            <person name="Wang M."/>
            <person name="Liu G.H."/>
            <person name="Yang H.J."/>
            <person name="Xiao X.J."/>
            <person name="Hsiao Y.Y."/>
            <person name="Wu W.L."/>
            <person name="Chen Y.Y."/>
            <person name="Mitsuda N."/>
            <person name="Ohme-Takagi M."/>
            <person name="Luo Y.B."/>
            <person name="Van de Peer Y."/>
            <person name="Liu Z.J."/>
        </authorList>
    </citation>
    <scope>NUCLEOTIDE SEQUENCE [LARGE SCALE GENOMIC DNA]</scope>
    <source>
        <tissue evidence="1">The whole plant</tissue>
    </source>
</reference>
<reference evidence="1 2" key="2">
    <citation type="journal article" date="2017" name="Nature">
        <title>The Apostasia genome and the evolution of orchids.</title>
        <authorList>
            <person name="Zhang G.Q."/>
            <person name="Liu K.W."/>
            <person name="Li Z."/>
            <person name="Lohaus R."/>
            <person name="Hsiao Y.Y."/>
            <person name="Niu S.C."/>
            <person name="Wang J.Y."/>
            <person name="Lin Y.C."/>
            <person name="Xu Q."/>
            <person name="Chen L.J."/>
            <person name="Yoshida K."/>
            <person name="Fujiwara S."/>
            <person name="Wang Z.W."/>
            <person name="Zhang Y.Q."/>
            <person name="Mitsuda N."/>
            <person name="Wang M."/>
            <person name="Liu G.H."/>
            <person name="Pecoraro L."/>
            <person name="Huang H.X."/>
            <person name="Xiao X.J."/>
            <person name="Lin M."/>
            <person name="Wu X.Y."/>
            <person name="Wu W.L."/>
            <person name="Chen Y.Y."/>
            <person name="Chang S.B."/>
            <person name="Sakamoto S."/>
            <person name="Ohme-Takagi M."/>
            <person name="Yagi M."/>
            <person name="Zeng S.J."/>
            <person name="Shen C.Y."/>
            <person name="Yeh C.M."/>
            <person name="Luo Y.B."/>
            <person name="Tsai W.C."/>
            <person name="Van de Peer Y."/>
            <person name="Liu Z.J."/>
        </authorList>
    </citation>
    <scope>NUCLEOTIDE SEQUENCE [LARGE SCALE GENOMIC DNA]</scope>
    <source>
        <tissue evidence="1">The whole plant</tissue>
    </source>
</reference>
<sequence>MQHNFDSHMKALRKAPATNGEILVENTAACWHSSQVEALACNSAPRLSFGPNQFLLVSVLPSYSPSGVFHALAGPSIYIDQGRTLIINGMDYQGI</sequence>
<evidence type="ECO:0000313" key="1">
    <source>
        <dbReference type="EMBL" id="PKU72814.1"/>
    </source>
</evidence>
<dbReference type="EMBL" id="KZ502803">
    <property type="protein sequence ID" value="PKU72814.1"/>
    <property type="molecule type" value="Genomic_DNA"/>
</dbReference>
<organism evidence="1 2">
    <name type="scientific">Dendrobium catenatum</name>
    <dbReference type="NCBI Taxonomy" id="906689"/>
    <lineage>
        <taxon>Eukaryota</taxon>
        <taxon>Viridiplantae</taxon>
        <taxon>Streptophyta</taxon>
        <taxon>Embryophyta</taxon>
        <taxon>Tracheophyta</taxon>
        <taxon>Spermatophyta</taxon>
        <taxon>Magnoliopsida</taxon>
        <taxon>Liliopsida</taxon>
        <taxon>Asparagales</taxon>
        <taxon>Orchidaceae</taxon>
        <taxon>Epidendroideae</taxon>
        <taxon>Malaxideae</taxon>
        <taxon>Dendrobiinae</taxon>
        <taxon>Dendrobium</taxon>
    </lineage>
</organism>
<accession>A0A2I0WAY4</accession>
<dbReference type="AlphaFoldDB" id="A0A2I0WAY4"/>
<dbReference type="Proteomes" id="UP000233837">
    <property type="component" value="Unassembled WGS sequence"/>
</dbReference>
<proteinExistence type="predicted"/>